<dbReference type="Proteomes" id="UP000443582">
    <property type="component" value="Unassembled WGS sequence"/>
</dbReference>
<dbReference type="PANTHER" id="PTHR34298">
    <property type="entry name" value="SEGREGATION AND CONDENSATION PROTEIN B"/>
    <property type="match status" value="1"/>
</dbReference>
<dbReference type="NCBIfam" id="TIGR00281">
    <property type="entry name" value="SMC-Scp complex subunit ScpB"/>
    <property type="match status" value="1"/>
</dbReference>
<keyword evidence="4" id="KW-0131">Cell cycle</keyword>
<dbReference type="EMBL" id="QDKL01000002">
    <property type="protein sequence ID" value="RZF22069.1"/>
    <property type="molecule type" value="Genomic_DNA"/>
</dbReference>
<accession>A0ABY0IHT7</accession>
<organism evidence="5 6">
    <name type="scientific">Halobacteriovorax vibrionivorans</name>
    <dbReference type="NCBI Taxonomy" id="2152716"/>
    <lineage>
        <taxon>Bacteria</taxon>
        <taxon>Pseudomonadati</taxon>
        <taxon>Bdellovibrionota</taxon>
        <taxon>Bacteriovoracia</taxon>
        <taxon>Bacteriovoracales</taxon>
        <taxon>Halobacteriovoraceae</taxon>
        <taxon>Halobacteriovorax</taxon>
    </lineage>
</organism>
<keyword evidence="3" id="KW-0159">Chromosome partition</keyword>
<evidence type="ECO:0000313" key="5">
    <source>
        <dbReference type="EMBL" id="RZF22069.1"/>
    </source>
</evidence>
<dbReference type="InterPro" id="IPR036390">
    <property type="entry name" value="WH_DNA-bd_sf"/>
</dbReference>
<proteinExistence type="predicted"/>
<keyword evidence="1" id="KW-0963">Cytoplasm</keyword>
<gene>
    <name evidence="5" type="primary">scpB</name>
    <name evidence="5" type="ORF">DAY19_10330</name>
</gene>
<keyword evidence="2" id="KW-0132">Cell division</keyword>
<reference evidence="6" key="1">
    <citation type="journal article" date="2019" name="Int. J. Syst. Evol. Microbiol.">
        <title>Halobacteriovorax valvorus sp. nov., a novel prokaryotic predator isolated from coastal seawater of China.</title>
        <authorList>
            <person name="Chen M.-X."/>
        </authorList>
    </citation>
    <scope>NUCLEOTIDE SEQUENCE [LARGE SCALE GENOMIC DNA]</scope>
    <source>
        <strain evidence="6">BL9</strain>
    </source>
</reference>
<dbReference type="InterPro" id="IPR036388">
    <property type="entry name" value="WH-like_DNA-bd_sf"/>
</dbReference>
<dbReference type="PANTHER" id="PTHR34298:SF2">
    <property type="entry name" value="SEGREGATION AND CONDENSATION PROTEIN B"/>
    <property type="match status" value="1"/>
</dbReference>
<dbReference type="Gene3D" id="1.10.10.10">
    <property type="entry name" value="Winged helix-like DNA-binding domain superfamily/Winged helix DNA-binding domain"/>
    <property type="match status" value="2"/>
</dbReference>
<dbReference type="InterPro" id="IPR005234">
    <property type="entry name" value="ScpB_csome_segregation"/>
</dbReference>
<dbReference type="Pfam" id="PF04079">
    <property type="entry name" value="SMC_ScpB"/>
    <property type="match status" value="1"/>
</dbReference>
<sequence length="509" mass="57360">MMENNTMNEDLNLEFVSTDEEMLEELEMALMPSDDDLEYPEEYLKLESDFADEKLQEDKLWKARTGLNEETICGAIETIVFMSDKPVPLMKIKALIDDDIPLRVVHEAISRLQEEYELKHHGIRLQEVANGYQFRTKATFSKYVQDLFKINELVLSPTALEVLAIIAYKQPVSKIEVEKIRGVDSSHIVRGLMDKRLVKVAGRSDEVGRPVLYGTTPEFLEVFNLANIDQLPPEHELSEIATQGVGKIEDIKTLVNADLKSRFDQDEIEELDNIAASIKSIDSETAFTKSLRVQERKRKKGEGDEVSLTAFDLLEQHLDNSLVTGANKESASSEIFTAITCPEVIEDLSKGPFNVPEEEEDDFEMIDLDSGEVIKDEPIEFEDNNEDESEIEAQEVEAQDSVNEALSEVAEAILTPELTEKKVEEVEEIAIIDETKTDNEANELAQALDDAFSKLFGGETSLPQDEMAVDLDDSINETTQNLINGARDLDLDLDFLNNKDLEDSDSRPE</sequence>
<evidence type="ECO:0000256" key="1">
    <source>
        <dbReference type="ARBA" id="ARBA00022490"/>
    </source>
</evidence>
<name>A0ABY0IHT7_9BACT</name>
<dbReference type="SUPFAM" id="SSF46785">
    <property type="entry name" value="Winged helix' DNA-binding domain"/>
    <property type="match status" value="2"/>
</dbReference>
<evidence type="ECO:0000256" key="3">
    <source>
        <dbReference type="ARBA" id="ARBA00022829"/>
    </source>
</evidence>
<evidence type="ECO:0000256" key="2">
    <source>
        <dbReference type="ARBA" id="ARBA00022618"/>
    </source>
</evidence>
<evidence type="ECO:0000256" key="4">
    <source>
        <dbReference type="ARBA" id="ARBA00023306"/>
    </source>
</evidence>
<dbReference type="RefSeq" id="WP_115362082.1">
    <property type="nucleotide sequence ID" value="NZ_QDKL01000002.1"/>
</dbReference>
<evidence type="ECO:0000313" key="6">
    <source>
        <dbReference type="Proteomes" id="UP000443582"/>
    </source>
</evidence>
<comment type="caution">
    <text evidence="5">The sequence shown here is derived from an EMBL/GenBank/DDBJ whole genome shotgun (WGS) entry which is preliminary data.</text>
</comment>
<protein>
    <submittedName>
        <fullName evidence="5">SMC-Scp complex subunit ScpB</fullName>
    </submittedName>
</protein>
<keyword evidence="6" id="KW-1185">Reference proteome</keyword>